<keyword evidence="6 13" id="KW-0032">Aminotransferase</keyword>
<dbReference type="InterPro" id="IPR036038">
    <property type="entry name" value="Aminotransferase-like"/>
</dbReference>
<dbReference type="Proteomes" id="UP000244338">
    <property type="component" value="Unassembled WGS sequence"/>
</dbReference>
<gene>
    <name evidence="13" type="ORF">BSOLF_2923</name>
</gene>
<dbReference type="SUPFAM" id="SSF56752">
    <property type="entry name" value="D-aminoacid aminotransferase-like PLP-dependent enzymes"/>
    <property type="match status" value="1"/>
</dbReference>
<comment type="cofactor">
    <cofactor evidence="1 11">
        <name>pyridoxal 5'-phosphate</name>
        <dbReference type="ChEBI" id="CHEBI:597326"/>
    </cofactor>
</comment>
<evidence type="ECO:0000256" key="4">
    <source>
        <dbReference type="ARBA" id="ARBA00012874"/>
    </source>
</evidence>
<accession>A0A2R6XXS6</accession>
<dbReference type="CDD" id="cd01558">
    <property type="entry name" value="D-AAT_like"/>
    <property type="match status" value="1"/>
</dbReference>
<dbReference type="InterPro" id="IPR001544">
    <property type="entry name" value="Aminotrans_IV"/>
</dbReference>
<dbReference type="GO" id="GO:0047810">
    <property type="term" value="F:D-alanine-2-oxoglutarate aminotransferase activity"/>
    <property type="evidence" value="ECO:0007669"/>
    <property type="project" value="UniProtKB-EC"/>
</dbReference>
<dbReference type="FunFam" id="3.20.10.10:FF:000002">
    <property type="entry name" value="D-alanine aminotransferase"/>
    <property type="match status" value="1"/>
</dbReference>
<dbReference type="NCBIfam" id="TIGR01121">
    <property type="entry name" value="D_amino_aminoT"/>
    <property type="match status" value="1"/>
</dbReference>
<dbReference type="PANTHER" id="PTHR42743:SF10">
    <property type="entry name" value="D-ALANINE AMINOTRANSFERASE"/>
    <property type="match status" value="1"/>
</dbReference>
<dbReference type="EC" id="2.6.1.21" evidence="4 12"/>
<evidence type="ECO:0000256" key="7">
    <source>
        <dbReference type="ARBA" id="ARBA00022679"/>
    </source>
</evidence>
<evidence type="ECO:0000256" key="5">
    <source>
        <dbReference type="ARBA" id="ARBA00021779"/>
    </source>
</evidence>
<evidence type="ECO:0000313" key="13">
    <source>
        <dbReference type="EMBL" id="PTQ55202.1"/>
    </source>
</evidence>
<dbReference type="GO" id="GO:0030170">
    <property type="term" value="F:pyridoxal phosphate binding"/>
    <property type="evidence" value="ECO:0007669"/>
    <property type="project" value="InterPro"/>
</dbReference>
<dbReference type="GO" id="GO:0046394">
    <property type="term" value="P:carboxylic acid biosynthetic process"/>
    <property type="evidence" value="ECO:0007669"/>
    <property type="project" value="UniProtKB-ARBA"/>
</dbReference>
<keyword evidence="7 13" id="KW-0808">Transferase</keyword>
<dbReference type="Gene3D" id="3.30.470.10">
    <property type="match status" value="1"/>
</dbReference>
<proteinExistence type="inferred from homology"/>
<dbReference type="PANTHER" id="PTHR42743">
    <property type="entry name" value="AMINO-ACID AMINOTRANSFERASE"/>
    <property type="match status" value="1"/>
</dbReference>
<dbReference type="InterPro" id="IPR043131">
    <property type="entry name" value="BCAT-like_N"/>
</dbReference>
<comment type="subunit">
    <text evidence="3">Homodimer.</text>
</comment>
<comment type="catalytic activity">
    <reaction evidence="9 12">
        <text>D-alanine + 2-oxoglutarate = D-glutamate + pyruvate</text>
        <dbReference type="Rhea" id="RHEA:15869"/>
        <dbReference type="ChEBI" id="CHEBI:15361"/>
        <dbReference type="ChEBI" id="CHEBI:16810"/>
        <dbReference type="ChEBI" id="CHEBI:29986"/>
        <dbReference type="ChEBI" id="CHEBI:57416"/>
        <dbReference type="EC" id="2.6.1.21"/>
    </reaction>
</comment>
<evidence type="ECO:0000256" key="10">
    <source>
        <dbReference type="RuleBase" id="RU004106"/>
    </source>
</evidence>
<protein>
    <recommendedName>
        <fullName evidence="5 12">D-alanine aminotransferase</fullName>
        <ecNumber evidence="4 12">2.6.1.21</ecNumber>
    </recommendedName>
</protein>
<dbReference type="PROSITE" id="PS00770">
    <property type="entry name" value="AA_TRANSFER_CLASS_4"/>
    <property type="match status" value="1"/>
</dbReference>
<dbReference type="Pfam" id="PF01063">
    <property type="entry name" value="Aminotran_4"/>
    <property type="match status" value="1"/>
</dbReference>
<dbReference type="GO" id="GO:0005829">
    <property type="term" value="C:cytosol"/>
    <property type="evidence" value="ECO:0007669"/>
    <property type="project" value="TreeGrafter"/>
</dbReference>
<sequence length="305" mass="34387">MNDERGKEMLGLYAYWNGSIIPIEDVKISPLDRGYQFGDGVYEVIRFYAGQLFETGRHLKRLQRSLNELFIPAPINMDELEKTMHALIQQENLAQSDGMIYLQITRGAYPRSHGFPKGPATPNMIMYAQTYPRPDIIEAGAKVILHPDLRWHRVDIKTLNLLGNVLAKQKAEEKGYHEAILHRADVVTEASTANVFIVRKGVIWTHPANEAILNGITRLVVIDLIHSLGIPFVERPFTVDALLTADEVFLTSTTLEVTPVTMIDDLILGEGIPGPLTRKLQEAFTRHMQAHSTSETRRASEETHI</sequence>
<dbReference type="InterPro" id="IPR005784">
    <property type="entry name" value="D_amino_transT"/>
</dbReference>
<dbReference type="InterPro" id="IPR043132">
    <property type="entry name" value="BCAT-like_C"/>
</dbReference>
<comment type="similarity">
    <text evidence="2 10">Belongs to the class-IV pyridoxal-phosphate-dependent aminotransferase family.</text>
</comment>
<evidence type="ECO:0000313" key="14">
    <source>
        <dbReference type="Proteomes" id="UP000244338"/>
    </source>
</evidence>
<evidence type="ECO:0000256" key="3">
    <source>
        <dbReference type="ARBA" id="ARBA00011738"/>
    </source>
</evidence>
<dbReference type="GO" id="GO:0046416">
    <property type="term" value="P:D-amino acid metabolic process"/>
    <property type="evidence" value="ECO:0007669"/>
    <property type="project" value="InterPro"/>
</dbReference>
<keyword evidence="8 11" id="KW-0663">Pyridoxal phosphate</keyword>
<comment type="function">
    <text evidence="12">Acts on the D-isomers of alanine, leucine, aspartate, glutamate, aminobutyrate, norvaline and asparagine. The enzyme transfers an amino group from a substrate D-amino acid to the pyridoxal phosphate cofactor to form pyridoxamine and an alpha-keto acid in the first half-reaction.</text>
</comment>
<dbReference type="Gene3D" id="3.20.10.10">
    <property type="entry name" value="D-amino Acid Aminotransferase, subunit A, domain 2"/>
    <property type="match status" value="1"/>
</dbReference>
<evidence type="ECO:0000256" key="8">
    <source>
        <dbReference type="ARBA" id="ARBA00022898"/>
    </source>
</evidence>
<evidence type="ECO:0000256" key="2">
    <source>
        <dbReference type="ARBA" id="ARBA00009320"/>
    </source>
</evidence>
<evidence type="ECO:0000256" key="11">
    <source>
        <dbReference type="RuleBase" id="RU004516"/>
    </source>
</evidence>
<dbReference type="GO" id="GO:0008652">
    <property type="term" value="P:amino acid biosynthetic process"/>
    <property type="evidence" value="ECO:0007669"/>
    <property type="project" value="UniProtKB-ARBA"/>
</dbReference>
<evidence type="ECO:0000256" key="12">
    <source>
        <dbReference type="RuleBase" id="RU004520"/>
    </source>
</evidence>
<dbReference type="InterPro" id="IPR050571">
    <property type="entry name" value="Class-IV_PLP-Dep_Aminotrnsfr"/>
</dbReference>
<name>A0A2R6XXS6_9BACL</name>
<evidence type="ECO:0000256" key="6">
    <source>
        <dbReference type="ARBA" id="ARBA00022576"/>
    </source>
</evidence>
<dbReference type="InterPro" id="IPR018300">
    <property type="entry name" value="Aminotrans_IV_CS"/>
</dbReference>
<organism evidence="13 14">
    <name type="scientific">Candidatus Carbonibacillus altaicus</name>
    <dbReference type="NCBI Taxonomy" id="2163959"/>
    <lineage>
        <taxon>Bacteria</taxon>
        <taxon>Bacillati</taxon>
        <taxon>Bacillota</taxon>
        <taxon>Bacilli</taxon>
        <taxon>Bacillales</taxon>
        <taxon>Candidatus Carbonibacillus</taxon>
    </lineage>
</organism>
<dbReference type="AlphaFoldDB" id="A0A2R6XXS6"/>
<evidence type="ECO:0000256" key="9">
    <source>
        <dbReference type="ARBA" id="ARBA00047911"/>
    </source>
</evidence>
<dbReference type="EMBL" id="PEBX01000167">
    <property type="protein sequence ID" value="PTQ55202.1"/>
    <property type="molecule type" value="Genomic_DNA"/>
</dbReference>
<reference evidence="14" key="1">
    <citation type="journal article" date="2018" name="Sci. Rep.">
        <title>Lignite coal burning seam in the remote Altai Mountains harbors a hydrogen-driven thermophilic microbial community.</title>
        <authorList>
            <person name="Kadnikov V.V."/>
            <person name="Mardanov A.V."/>
            <person name="Ivasenko D.A."/>
            <person name="Antsiferov D.V."/>
            <person name="Beletsky A.V."/>
            <person name="Karnachuk O.V."/>
            <person name="Ravin N.V."/>
        </authorList>
    </citation>
    <scope>NUCLEOTIDE SEQUENCE [LARGE SCALE GENOMIC DNA]</scope>
</reference>
<comment type="caution">
    <text evidence="13">The sequence shown here is derived from an EMBL/GenBank/DDBJ whole genome shotgun (WGS) entry which is preliminary data.</text>
</comment>
<evidence type="ECO:0000256" key="1">
    <source>
        <dbReference type="ARBA" id="ARBA00001933"/>
    </source>
</evidence>